<evidence type="ECO:0000256" key="3">
    <source>
        <dbReference type="ARBA" id="ARBA00022989"/>
    </source>
</evidence>
<keyword evidence="3 5" id="KW-1133">Transmembrane helix</keyword>
<dbReference type="InterPro" id="IPR019109">
    <property type="entry name" value="MamF_MmsF"/>
</dbReference>
<evidence type="ECO:0000256" key="5">
    <source>
        <dbReference type="SAM" id="Phobius"/>
    </source>
</evidence>
<evidence type="ECO:0000256" key="4">
    <source>
        <dbReference type="ARBA" id="ARBA00023136"/>
    </source>
</evidence>
<comment type="subcellular location">
    <subcellularLocation>
        <location evidence="1">Membrane</location>
        <topology evidence="1">Multi-pass membrane protein</topology>
    </subcellularLocation>
</comment>
<evidence type="ECO:0000256" key="1">
    <source>
        <dbReference type="ARBA" id="ARBA00004141"/>
    </source>
</evidence>
<keyword evidence="8" id="KW-1185">Reference proteome</keyword>
<name>A0ABS1CIQ8_9GAMM</name>
<accession>A0ABS1CIQ8</accession>
<evidence type="ECO:0000313" key="7">
    <source>
        <dbReference type="EMBL" id="MBK1631241.1"/>
    </source>
</evidence>
<dbReference type="Pfam" id="PF09685">
    <property type="entry name" value="MamF_MmsF"/>
    <property type="match status" value="1"/>
</dbReference>
<evidence type="ECO:0000313" key="8">
    <source>
        <dbReference type="Proteomes" id="UP000748752"/>
    </source>
</evidence>
<protein>
    <recommendedName>
        <fullName evidence="6">SHOCT domain-containing protein</fullName>
    </recommendedName>
</protein>
<organism evidence="7 8">
    <name type="scientific">Thiohalocapsa halophila</name>
    <dbReference type="NCBI Taxonomy" id="69359"/>
    <lineage>
        <taxon>Bacteria</taxon>
        <taxon>Pseudomonadati</taxon>
        <taxon>Pseudomonadota</taxon>
        <taxon>Gammaproteobacteria</taxon>
        <taxon>Chromatiales</taxon>
        <taxon>Chromatiaceae</taxon>
        <taxon>Thiohalocapsa</taxon>
    </lineage>
</organism>
<comment type="caution">
    <text evidence="7">The sequence shown here is derived from an EMBL/GenBank/DDBJ whole genome shotgun (WGS) entry which is preliminary data.</text>
</comment>
<feature type="transmembrane region" description="Helical" evidence="5">
    <location>
        <begin position="103"/>
        <end position="136"/>
    </location>
</feature>
<proteinExistence type="predicted"/>
<sequence>MTIADEIERLHRLKESGALSEDEFQQAKQRVLAGELPPRAATGAPPAASAEARTREWAMFLHISQLLGFLVPLAGLIAPLLIWQLKKDELPGLDPHGKVVMNWVLSALIYLLAASLLVLVVVGVPLLLALLVLAVVFPIIGGLKANAGELWRYPLSIEFLK</sequence>
<dbReference type="Pfam" id="PF09851">
    <property type="entry name" value="SHOCT"/>
    <property type="match status" value="1"/>
</dbReference>
<reference evidence="7 8" key="1">
    <citation type="journal article" date="2020" name="Microorganisms">
        <title>Osmotic Adaptation and Compatible Solute Biosynthesis of Phototrophic Bacteria as Revealed from Genome Analyses.</title>
        <authorList>
            <person name="Imhoff J.F."/>
            <person name="Rahn T."/>
            <person name="Kunzel S."/>
            <person name="Keller A."/>
            <person name="Neulinger S.C."/>
        </authorList>
    </citation>
    <scope>NUCLEOTIDE SEQUENCE [LARGE SCALE GENOMIC DNA]</scope>
    <source>
        <strain evidence="7 8">DSM 6210</strain>
    </source>
</reference>
<gene>
    <name evidence="7" type="ORF">CKO31_10920</name>
</gene>
<keyword evidence="2 5" id="KW-0812">Transmembrane</keyword>
<feature type="domain" description="SHOCT" evidence="6">
    <location>
        <begin position="5"/>
        <end position="32"/>
    </location>
</feature>
<keyword evidence="4 5" id="KW-0472">Membrane</keyword>
<feature type="transmembrane region" description="Helical" evidence="5">
    <location>
        <begin position="63"/>
        <end position="83"/>
    </location>
</feature>
<evidence type="ECO:0000256" key="2">
    <source>
        <dbReference type="ARBA" id="ARBA00022692"/>
    </source>
</evidence>
<dbReference type="RefSeq" id="WP_200237160.1">
    <property type="nucleotide sequence ID" value="NZ_NRRV01000023.1"/>
</dbReference>
<dbReference type="EMBL" id="NRRV01000023">
    <property type="protein sequence ID" value="MBK1631241.1"/>
    <property type="molecule type" value="Genomic_DNA"/>
</dbReference>
<evidence type="ECO:0000259" key="6">
    <source>
        <dbReference type="Pfam" id="PF09851"/>
    </source>
</evidence>
<dbReference type="InterPro" id="IPR018649">
    <property type="entry name" value="SHOCT"/>
</dbReference>
<dbReference type="Proteomes" id="UP000748752">
    <property type="component" value="Unassembled WGS sequence"/>
</dbReference>